<feature type="region of interest" description="Alpha N-terminal domain (alpha-NTD)" evidence="11">
    <location>
        <begin position="1"/>
        <end position="238"/>
    </location>
</feature>
<dbReference type="GO" id="GO:0006351">
    <property type="term" value="P:DNA-templated transcription"/>
    <property type="evidence" value="ECO:0007669"/>
    <property type="project" value="UniProtKB-UniRule"/>
</dbReference>
<evidence type="ECO:0000256" key="7">
    <source>
        <dbReference type="ARBA" id="ARBA00023163"/>
    </source>
</evidence>
<evidence type="ECO:0000313" key="13">
    <source>
        <dbReference type="EMBL" id="CBW28022.1"/>
    </source>
</evidence>
<dbReference type="GO" id="GO:0003899">
    <property type="term" value="F:DNA-directed RNA polymerase activity"/>
    <property type="evidence" value="ECO:0007669"/>
    <property type="project" value="UniProtKB-UniRule"/>
</dbReference>
<dbReference type="eggNOG" id="COG0202">
    <property type="taxonomic scope" value="Bacteria"/>
</dbReference>
<dbReference type="NCBIfam" id="TIGR02027">
    <property type="entry name" value="rpoA"/>
    <property type="match status" value="1"/>
</dbReference>
<dbReference type="EMBL" id="FQ312005">
    <property type="protein sequence ID" value="CBW28022.1"/>
    <property type="molecule type" value="Genomic_DNA"/>
</dbReference>
<dbReference type="InterPro" id="IPR036643">
    <property type="entry name" value="RNApol_insert_sf"/>
</dbReference>
<evidence type="ECO:0000256" key="1">
    <source>
        <dbReference type="ARBA" id="ARBA00007123"/>
    </source>
</evidence>
<dbReference type="GO" id="GO:0000428">
    <property type="term" value="C:DNA-directed RNA polymerase complex"/>
    <property type="evidence" value="ECO:0007669"/>
    <property type="project" value="UniProtKB-KW"/>
</dbReference>
<keyword evidence="6 11" id="KW-0548">Nucleotidyltransferase</keyword>
<dbReference type="FunFam" id="2.170.120.12:FF:000001">
    <property type="entry name" value="DNA-directed RNA polymerase subunit alpha"/>
    <property type="match status" value="1"/>
</dbReference>
<dbReference type="CDD" id="cd06928">
    <property type="entry name" value="RNAP_alpha_NTD"/>
    <property type="match status" value="1"/>
</dbReference>
<dbReference type="AlphaFoldDB" id="E1X0J6"/>
<keyword evidence="5 11" id="KW-0808">Transferase</keyword>
<comment type="similarity">
    <text evidence="1 11">Belongs to the RNA polymerase alpha chain family.</text>
</comment>
<dbReference type="InterPro" id="IPR011263">
    <property type="entry name" value="DNA-dir_RNA_pol_RpoA/D/Rpb3"/>
</dbReference>
<evidence type="ECO:0000313" key="14">
    <source>
        <dbReference type="Proteomes" id="UP000008963"/>
    </source>
</evidence>
<name>E1X0J6_HALMS</name>
<dbReference type="GO" id="GO:0046983">
    <property type="term" value="F:protein dimerization activity"/>
    <property type="evidence" value="ECO:0007669"/>
    <property type="project" value="InterPro"/>
</dbReference>
<keyword evidence="4 11" id="KW-0240">DNA-directed RNA polymerase</keyword>
<dbReference type="HOGENOM" id="CLU_053084_0_1_7"/>
<proteinExistence type="inferred from homology"/>
<protein>
    <recommendedName>
        <fullName evidence="3 11">DNA-directed RNA polymerase subunit alpha</fullName>
        <shortName evidence="11">RNAP subunit alpha</shortName>
        <ecNumber evidence="2 11">2.7.7.6</ecNumber>
    </recommendedName>
    <alternativeName>
        <fullName evidence="9 11">RNA polymerase subunit alpha</fullName>
    </alternativeName>
    <alternativeName>
        <fullName evidence="8 11">Transcriptase subunit alpha</fullName>
    </alternativeName>
</protein>
<dbReference type="Gene3D" id="2.170.120.12">
    <property type="entry name" value="DNA-directed RNA polymerase, insert domain"/>
    <property type="match status" value="1"/>
</dbReference>
<keyword evidence="14" id="KW-1185">Reference proteome</keyword>
<evidence type="ECO:0000256" key="8">
    <source>
        <dbReference type="ARBA" id="ARBA00032524"/>
    </source>
</evidence>
<dbReference type="GO" id="GO:0005737">
    <property type="term" value="C:cytoplasm"/>
    <property type="evidence" value="ECO:0007669"/>
    <property type="project" value="UniProtKB-ARBA"/>
</dbReference>
<dbReference type="NCBIfam" id="NF003519">
    <property type="entry name" value="PRK05182.2-5"/>
    <property type="match status" value="1"/>
</dbReference>
<reference evidence="14" key="1">
    <citation type="journal article" date="2013" name="ISME J.">
        <title>A small predatory core genome in the divergent marine Bacteriovorax marinus SJ and the terrestrial Bdellovibrio bacteriovorus.</title>
        <authorList>
            <person name="Crossman L.C."/>
            <person name="Chen H."/>
            <person name="Cerdeno-Tarraga A.M."/>
            <person name="Brooks K."/>
            <person name="Quail M.A."/>
            <person name="Pineiro S.A."/>
            <person name="Hobley L."/>
            <person name="Sockett R.E."/>
            <person name="Bentley S.D."/>
            <person name="Parkhill J."/>
            <person name="Williams H.N."/>
            <person name="Stine O.C."/>
        </authorList>
    </citation>
    <scope>NUCLEOTIDE SEQUENCE [LARGE SCALE GENOMIC DNA]</scope>
    <source>
        <strain evidence="14">ATCC BAA-682 / DSM 15412 / SJ</strain>
    </source>
</reference>
<dbReference type="NCBIfam" id="NF003513">
    <property type="entry name" value="PRK05182.1-2"/>
    <property type="match status" value="1"/>
</dbReference>
<dbReference type="SUPFAM" id="SSF56553">
    <property type="entry name" value="Insert subdomain of RNA polymerase alpha subunit"/>
    <property type="match status" value="1"/>
</dbReference>
<evidence type="ECO:0000256" key="9">
    <source>
        <dbReference type="ARBA" id="ARBA00033070"/>
    </source>
</evidence>
<gene>
    <name evidence="11 13" type="primary">rpoA</name>
    <name evidence="13" type="ordered locus">BMS_3274</name>
</gene>
<dbReference type="InterPro" id="IPR011260">
    <property type="entry name" value="RNAP_asu_C"/>
</dbReference>
<comment type="domain">
    <text evidence="11">The N-terminal domain is essential for RNAP assembly and basal transcription, whereas the C-terminal domain is involved in interaction with transcriptional regulators and with upstream promoter elements.</text>
</comment>
<dbReference type="SUPFAM" id="SSF47789">
    <property type="entry name" value="C-terminal domain of RNA polymerase alpha subunit"/>
    <property type="match status" value="1"/>
</dbReference>
<dbReference type="RefSeq" id="WP_014245792.1">
    <property type="nucleotide sequence ID" value="NC_016620.1"/>
</dbReference>
<dbReference type="SMART" id="SM00662">
    <property type="entry name" value="RPOLD"/>
    <property type="match status" value="1"/>
</dbReference>
<dbReference type="STRING" id="862908.BMS_3274"/>
<dbReference type="KEGG" id="bmx:BMS_3274"/>
<evidence type="ECO:0000256" key="11">
    <source>
        <dbReference type="HAMAP-Rule" id="MF_00059"/>
    </source>
</evidence>
<dbReference type="Gene3D" id="3.30.1360.10">
    <property type="entry name" value="RNA polymerase, RBP11-like subunit"/>
    <property type="match status" value="1"/>
</dbReference>
<evidence type="ECO:0000259" key="12">
    <source>
        <dbReference type="SMART" id="SM00662"/>
    </source>
</evidence>
<dbReference type="Proteomes" id="UP000008963">
    <property type="component" value="Chromosome"/>
</dbReference>
<comment type="subunit">
    <text evidence="11">Homodimer. The RNAP catalytic core consists of 2 alpha, 1 beta, 1 beta' and 1 omega subunit. When a sigma factor is associated with the core the holoenzyme is formed, which can initiate transcription.</text>
</comment>
<evidence type="ECO:0000256" key="4">
    <source>
        <dbReference type="ARBA" id="ARBA00022478"/>
    </source>
</evidence>
<dbReference type="GO" id="GO:0003677">
    <property type="term" value="F:DNA binding"/>
    <property type="evidence" value="ECO:0007669"/>
    <property type="project" value="UniProtKB-UniRule"/>
</dbReference>
<dbReference type="Pfam" id="PF03118">
    <property type="entry name" value="RNA_pol_A_CTD"/>
    <property type="match status" value="1"/>
</dbReference>
<keyword evidence="7 11" id="KW-0804">Transcription</keyword>
<accession>E1X0J6</accession>
<evidence type="ECO:0000256" key="10">
    <source>
        <dbReference type="ARBA" id="ARBA00048552"/>
    </source>
</evidence>
<evidence type="ECO:0000256" key="5">
    <source>
        <dbReference type="ARBA" id="ARBA00022679"/>
    </source>
</evidence>
<dbReference type="HAMAP" id="MF_00059">
    <property type="entry name" value="RNApol_bact_RpoA"/>
    <property type="match status" value="1"/>
</dbReference>
<dbReference type="InterPro" id="IPR011262">
    <property type="entry name" value="DNA-dir_RNA_pol_insert"/>
</dbReference>
<dbReference type="SUPFAM" id="SSF55257">
    <property type="entry name" value="RBP11-like subunits of RNA polymerase"/>
    <property type="match status" value="1"/>
</dbReference>
<evidence type="ECO:0000256" key="2">
    <source>
        <dbReference type="ARBA" id="ARBA00012418"/>
    </source>
</evidence>
<evidence type="ECO:0000256" key="6">
    <source>
        <dbReference type="ARBA" id="ARBA00022695"/>
    </source>
</evidence>
<comment type="function">
    <text evidence="11">DNA-dependent RNA polymerase catalyzes the transcription of DNA into RNA using the four ribonucleoside triphosphates as substrates.</text>
</comment>
<feature type="region of interest" description="Alpha C-terminal domain (alpha-CTD)" evidence="11">
    <location>
        <begin position="257"/>
        <end position="337"/>
    </location>
</feature>
<comment type="catalytic activity">
    <reaction evidence="10 11">
        <text>RNA(n) + a ribonucleoside 5'-triphosphate = RNA(n+1) + diphosphate</text>
        <dbReference type="Rhea" id="RHEA:21248"/>
        <dbReference type="Rhea" id="RHEA-COMP:14527"/>
        <dbReference type="Rhea" id="RHEA-COMP:17342"/>
        <dbReference type="ChEBI" id="CHEBI:33019"/>
        <dbReference type="ChEBI" id="CHEBI:61557"/>
        <dbReference type="ChEBI" id="CHEBI:140395"/>
        <dbReference type="EC" id="2.7.7.6"/>
    </reaction>
</comment>
<dbReference type="PATRIC" id="fig|862908.3.peg.3128"/>
<dbReference type="Pfam" id="PF01193">
    <property type="entry name" value="RNA_pol_L"/>
    <property type="match status" value="1"/>
</dbReference>
<dbReference type="InterPro" id="IPR036603">
    <property type="entry name" value="RBP11-like"/>
</dbReference>
<dbReference type="InterPro" id="IPR011773">
    <property type="entry name" value="DNA-dir_RpoA"/>
</dbReference>
<dbReference type="FunFam" id="1.10.150.20:FF:000001">
    <property type="entry name" value="DNA-directed RNA polymerase subunit alpha"/>
    <property type="match status" value="1"/>
</dbReference>
<sequence length="337" mass="37175">MDNFVAKNWTNMIRPVSLEADNESMKANYGKFVAKPLERGYGQTLGNSLRRALLSSLQGAGIVAIRIEGVEHEFGTINNVKEEVSEIILNLKEVFFKLKGKEDTVLTLEKSGEGPVTAGDISESASLEVLNPEHVICNISSGGSIKVELKVARGKGYVTASENKEEYDLPVGWIYVDTLFSPVHRVNFTVTNSRVGKRTDFDKLTLEVWTNAGIQPQDAVAFSAKILRDQLAVFLNFEDEEEVVRLEKAPAQASSPANSALLKPVSELELSVRSANCLQNANIKYIYELVSKTEGEMLRTKNFGRKSLNEIKEILSNMGLGLGMKVDSIMKDLQDGE</sequence>
<dbReference type="Pfam" id="PF01000">
    <property type="entry name" value="RNA_pol_A_bac"/>
    <property type="match status" value="1"/>
</dbReference>
<dbReference type="EC" id="2.7.7.6" evidence="2 11"/>
<dbReference type="Gene3D" id="1.10.150.20">
    <property type="entry name" value="5' to 3' exonuclease, C-terminal subdomain"/>
    <property type="match status" value="1"/>
</dbReference>
<feature type="domain" description="DNA-directed RNA polymerase RpoA/D/Rpb3-type" evidence="12">
    <location>
        <begin position="29"/>
        <end position="237"/>
    </location>
</feature>
<organism evidence="13 14">
    <name type="scientific">Halobacteriovorax marinus (strain ATCC BAA-682 / DSM 15412 / SJ)</name>
    <name type="common">Bacteriovorax marinus</name>
    <dbReference type="NCBI Taxonomy" id="862908"/>
    <lineage>
        <taxon>Bacteria</taxon>
        <taxon>Pseudomonadati</taxon>
        <taxon>Bdellovibrionota</taxon>
        <taxon>Bacteriovoracia</taxon>
        <taxon>Bacteriovoracales</taxon>
        <taxon>Halobacteriovoraceae</taxon>
        <taxon>Halobacteriovorax</taxon>
    </lineage>
</organism>
<evidence type="ECO:0000256" key="3">
    <source>
        <dbReference type="ARBA" id="ARBA00015972"/>
    </source>
</evidence>